<evidence type="ECO:0000313" key="2">
    <source>
        <dbReference type="EMBL" id="KAG0467510.1"/>
    </source>
</evidence>
<feature type="compositionally biased region" description="Polar residues" evidence="1">
    <location>
        <begin position="27"/>
        <end position="36"/>
    </location>
</feature>
<organism evidence="2 3">
    <name type="scientific">Vanilla planifolia</name>
    <name type="common">Vanilla</name>
    <dbReference type="NCBI Taxonomy" id="51239"/>
    <lineage>
        <taxon>Eukaryota</taxon>
        <taxon>Viridiplantae</taxon>
        <taxon>Streptophyta</taxon>
        <taxon>Embryophyta</taxon>
        <taxon>Tracheophyta</taxon>
        <taxon>Spermatophyta</taxon>
        <taxon>Magnoliopsida</taxon>
        <taxon>Liliopsida</taxon>
        <taxon>Asparagales</taxon>
        <taxon>Orchidaceae</taxon>
        <taxon>Vanilloideae</taxon>
        <taxon>Vanilleae</taxon>
        <taxon>Vanilla</taxon>
    </lineage>
</organism>
<accession>A0A835Q6Y4</accession>
<name>A0A835Q6Y4_VANPL</name>
<protein>
    <submittedName>
        <fullName evidence="2">Uncharacterized protein</fullName>
    </submittedName>
</protein>
<dbReference type="Proteomes" id="UP000636800">
    <property type="component" value="Unassembled WGS sequence"/>
</dbReference>
<comment type="caution">
    <text evidence="2">The sequence shown here is derived from an EMBL/GenBank/DDBJ whole genome shotgun (WGS) entry which is preliminary data.</text>
</comment>
<dbReference type="AlphaFoldDB" id="A0A835Q6Y4"/>
<proteinExistence type="predicted"/>
<gene>
    <name evidence="2" type="ORF">HPP92_019090</name>
</gene>
<dbReference type="OrthoDB" id="10264306at2759"/>
<reference evidence="2 3" key="1">
    <citation type="journal article" date="2020" name="Nat. Food">
        <title>A phased Vanilla planifolia genome enables genetic improvement of flavour and production.</title>
        <authorList>
            <person name="Hasing T."/>
            <person name="Tang H."/>
            <person name="Brym M."/>
            <person name="Khazi F."/>
            <person name="Huang T."/>
            <person name="Chambers A.H."/>
        </authorList>
    </citation>
    <scope>NUCLEOTIDE SEQUENCE [LARGE SCALE GENOMIC DNA]</scope>
    <source>
        <tissue evidence="2">Leaf</tissue>
    </source>
</reference>
<feature type="region of interest" description="Disordered" evidence="1">
    <location>
        <begin position="1"/>
        <end position="44"/>
    </location>
</feature>
<sequence>MREKLGLPCGRRREREREAHGGKLLLSNHQGSSNGLYNPDDKNHNELKHYQLMKPKKCYKNVEGNEEAPAKVKRRKLLRPKFDGEEA</sequence>
<feature type="region of interest" description="Disordered" evidence="1">
    <location>
        <begin position="64"/>
        <end position="87"/>
    </location>
</feature>
<keyword evidence="3" id="KW-1185">Reference proteome</keyword>
<dbReference type="EMBL" id="JADCNL010000009">
    <property type="protein sequence ID" value="KAG0467510.1"/>
    <property type="molecule type" value="Genomic_DNA"/>
</dbReference>
<evidence type="ECO:0000313" key="3">
    <source>
        <dbReference type="Proteomes" id="UP000636800"/>
    </source>
</evidence>
<feature type="compositionally biased region" description="Basic and acidic residues" evidence="1">
    <location>
        <begin position="1"/>
        <end position="21"/>
    </location>
</feature>
<evidence type="ECO:0000256" key="1">
    <source>
        <dbReference type="SAM" id="MobiDB-lite"/>
    </source>
</evidence>